<organism evidence="3 4">
    <name type="scientific">Bradyrhizobium erythrophlei</name>
    <dbReference type="NCBI Taxonomy" id="1437360"/>
    <lineage>
        <taxon>Bacteria</taxon>
        <taxon>Pseudomonadati</taxon>
        <taxon>Pseudomonadota</taxon>
        <taxon>Alphaproteobacteria</taxon>
        <taxon>Hyphomicrobiales</taxon>
        <taxon>Nitrobacteraceae</taxon>
        <taxon>Bradyrhizobium</taxon>
    </lineage>
</organism>
<dbReference type="OrthoDB" id="2987657at2"/>
<keyword evidence="1" id="KW-0456">Lyase</keyword>
<dbReference type="Proteomes" id="UP000184096">
    <property type="component" value="Chromosome I"/>
</dbReference>
<keyword evidence="4" id="KW-1185">Reference proteome</keyword>
<evidence type="ECO:0000313" key="3">
    <source>
        <dbReference type="EMBL" id="SHN67735.1"/>
    </source>
</evidence>
<dbReference type="InterPro" id="IPR001754">
    <property type="entry name" value="OMPdeCOase_dom"/>
</dbReference>
<accession>A0A1M7TAH6</accession>
<evidence type="ECO:0000256" key="1">
    <source>
        <dbReference type="ARBA" id="ARBA00023239"/>
    </source>
</evidence>
<dbReference type="GO" id="GO:0004590">
    <property type="term" value="F:orotidine-5'-phosphate decarboxylase activity"/>
    <property type="evidence" value="ECO:0007669"/>
    <property type="project" value="InterPro"/>
</dbReference>
<dbReference type="EMBL" id="LT670849">
    <property type="protein sequence ID" value="SHN67735.1"/>
    <property type="molecule type" value="Genomic_DNA"/>
</dbReference>
<reference evidence="4" key="1">
    <citation type="submission" date="2016-11" db="EMBL/GenBank/DDBJ databases">
        <authorList>
            <person name="Varghese N."/>
            <person name="Submissions S."/>
        </authorList>
    </citation>
    <scope>NUCLEOTIDE SEQUENCE [LARGE SCALE GENOMIC DNA]</scope>
    <source>
        <strain evidence="4">GAS401</strain>
    </source>
</reference>
<protein>
    <submittedName>
        <fullName evidence="3">Orotidine-5'-phosphate decarboxylase</fullName>
    </submittedName>
</protein>
<dbReference type="Gene3D" id="3.20.20.70">
    <property type="entry name" value="Aldolase class I"/>
    <property type="match status" value="1"/>
</dbReference>
<proteinExistence type="predicted"/>
<dbReference type="RefSeq" id="WP_072825872.1">
    <property type="nucleotide sequence ID" value="NZ_LT670849.1"/>
</dbReference>
<dbReference type="InterPro" id="IPR011060">
    <property type="entry name" value="RibuloseP-bd_barrel"/>
</dbReference>
<dbReference type="InterPro" id="IPR013785">
    <property type="entry name" value="Aldolase_TIM"/>
</dbReference>
<dbReference type="SUPFAM" id="SSF51366">
    <property type="entry name" value="Ribulose-phoshate binding barrel"/>
    <property type="match status" value="1"/>
</dbReference>
<evidence type="ECO:0000313" key="4">
    <source>
        <dbReference type="Proteomes" id="UP000184096"/>
    </source>
</evidence>
<evidence type="ECO:0000259" key="2">
    <source>
        <dbReference type="Pfam" id="PF00215"/>
    </source>
</evidence>
<sequence>MAKKLKGDMGIVPALDIDSHEHLERVVRETTKREGVAGYKLGLTSVLHFGLRESVRRLRDLTDLPIIYDHQKAGPDMPDMAKKYTALCKEADVDGLILFPVAGPTAVDQFVGEAIRADLTPFVGGEIPVPDYGVSGGGYMLDDALDRILARAAQNKCDHFVLPAHDVTKIRRWSKWIASNVSSPLLLLTGFGALGGSVETSFAAAAACKRRFAIVGRLITGSQAPGDTAARMYEEMQAVKPAA</sequence>
<dbReference type="AlphaFoldDB" id="A0A1M7TAH6"/>
<feature type="domain" description="Orotidine 5'-phosphate decarboxylase" evidence="2">
    <location>
        <begin position="12"/>
        <end position="231"/>
    </location>
</feature>
<name>A0A1M7TAH6_9BRAD</name>
<dbReference type="Pfam" id="PF00215">
    <property type="entry name" value="OMPdecase"/>
    <property type="match status" value="1"/>
</dbReference>
<dbReference type="GO" id="GO:0006207">
    <property type="term" value="P:'de novo' pyrimidine nucleobase biosynthetic process"/>
    <property type="evidence" value="ECO:0007669"/>
    <property type="project" value="InterPro"/>
</dbReference>
<gene>
    <name evidence="3" type="ORF">SAMN05444170_1236</name>
</gene>